<keyword evidence="3" id="KW-1185">Reference proteome</keyword>
<feature type="region of interest" description="Disordered" evidence="1">
    <location>
        <begin position="1"/>
        <end position="21"/>
    </location>
</feature>
<accession>A0A7Z0VIT4</accession>
<feature type="compositionally biased region" description="Basic and acidic residues" evidence="1">
    <location>
        <begin position="46"/>
        <end position="63"/>
    </location>
</feature>
<dbReference type="EMBL" id="MARB01000030">
    <property type="protein sequence ID" value="ODJ85966.1"/>
    <property type="molecule type" value="Genomic_DNA"/>
</dbReference>
<dbReference type="AlphaFoldDB" id="A0A7Z0VIT4"/>
<dbReference type="RefSeq" id="WP_069127957.1">
    <property type="nucleotide sequence ID" value="NZ_MARB01000030.1"/>
</dbReference>
<evidence type="ECO:0000313" key="3">
    <source>
        <dbReference type="Proteomes" id="UP000094769"/>
    </source>
</evidence>
<reference evidence="2 3" key="1">
    <citation type="submission" date="2016-06" db="EMBL/GenBank/DDBJ databases">
        <title>Genome sequence of endosymbiont of Candidatus Endolucinida thiodiazotropha.</title>
        <authorList>
            <person name="Poehlein A."/>
            <person name="Koenig S."/>
            <person name="Heiden S.E."/>
            <person name="Thuermer A."/>
            <person name="Voget S."/>
            <person name="Daniel R."/>
            <person name="Markert S."/>
            <person name="Gros O."/>
            <person name="Schweder T."/>
        </authorList>
    </citation>
    <scope>NUCLEOTIDE SEQUENCE [LARGE SCALE GENOMIC DNA]</scope>
    <source>
        <strain evidence="2 3">COS</strain>
    </source>
</reference>
<evidence type="ECO:0000256" key="1">
    <source>
        <dbReference type="SAM" id="MobiDB-lite"/>
    </source>
</evidence>
<gene>
    <name evidence="2" type="ORF">CODIS_37720</name>
</gene>
<name>A0A7Z0VIT4_9GAMM</name>
<evidence type="ECO:0000313" key="2">
    <source>
        <dbReference type="EMBL" id="ODJ85966.1"/>
    </source>
</evidence>
<proteinExistence type="predicted"/>
<comment type="caution">
    <text evidence="2">The sequence shown here is derived from an EMBL/GenBank/DDBJ whole genome shotgun (WGS) entry which is preliminary data.</text>
</comment>
<protein>
    <submittedName>
        <fullName evidence="2">Uncharacterized protein</fullName>
    </submittedName>
</protein>
<sequence length="95" mass="10562">MNRRVRQSQPPQPVSKIAEPDTALKSYLDTLLSEIDDLTVTPPQVEVKEPLPDADINYDRHTESTLTTISEPTSGGAETSLEPNKPDWVEDAFQV</sequence>
<organism evidence="2 3">
    <name type="scientific">Candidatus Thiodiazotropha endolucinida</name>
    <dbReference type="NCBI Taxonomy" id="1655433"/>
    <lineage>
        <taxon>Bacteria</taxon>
        <taxon>Pseudomonadati</taxon>
        <taxon>Pseudomonadota</taxon>
        <taxon>Gammaproteobacteria</taxon>
        <taxon>Chromatiales</taxon>
        <taxon>Sedimenticolaceae</taxon>
        <taxon>Candidatus Thiodiazotropha</taxon>
    </lineage>
</organism>
<dbReference type="OrthoDB" id="5565759at2"/>
<dbReference type="Proteomes" id="UP000094769">
    <property type="component" value="Unassembled WGS sequence"/>
</dbReference>
<feature type="region of interest" description="Disordered" evidence="1">
    <location>
        <begin position="43"/>
        <end position="95"/>
    </location>
</feature>
<feature type="compositionally biased region" description="Polar residues" evidence="1">
    <location>
        <begin position="64"/>
        <end position="77"/>
    </location>
</feature>